<dbReference type="EMBL" id="BTRK01000001">
    <property type="protein sequence ID" value="GMR31982.1"/>
    <property type="molecule type" value="Genomic_DNA"/>
</dbReference>
<evidence type="ECO:0000313" key="2">
    <source>
        <dbReference type="Proteomes" id="UP001328107"/>
    </source>
</evidence>
<protein>
    <submittedName>
        <fullName evidence="1">Uncharacterized protein</fullName>
    </submittedName>
</protein>
<organism evidence="1 2">
    <name type="scientific">Pristionchus mayeri</name>
    <dbReference type="NCBI Taxonomy" id="1317129"/>
    <lineage>
        <taxon>Eukaryota</taxon>
        <taxon>Metazoa</taxon>
        <taxon>Ecdysozoa</taxon>
        <taxon>Nematoda</taxon>
        <taxon>Chromadorea</taxon>
        <taxon>Rhabditida</taxon>
        <taxon>Rhabditina</taxon>
        <taxon>Diplogasteromorpha</taxon>
        <taxon>Diplogasteroidea</taxon>
        <taxon>Neodiplogasteridae</taxon>
        <taxon>Pristionchus</taxon>
    </lineage>
</organism>
<evidence type="ECO:0000313" key="1">
    <source>
        <dbReference type="EMBL" id="GMR31982.1"/>
    </source>
</evidence>
<dbReference type="AlphaFoldDB" id="A0AAN5C6Q2"/>
<gene>
    <name evidence="1" type="ORF">PMAYCL1PPCAC_02177</name>
</gene>
<proteinExistence type="predicted"/>
<sequence>AHTEELSASGSELDVVSVVVVDSGLGEHGVVLDLRLSEGGSVASDDNKLGLSAAEGLKGLLVSKAVLSRLHDHGKSGVDVLRRLLLLLDGDHF</sequence>
<accession>A0AAN5C6Q2</accession>
<dbReference type="Proteomes" id="UP001328107">
    <property type="component" value="Unassembled WGS sequence"/>
</dbReference>
<reference evidence="2" key="1">
    <citation type="submission" date="2022-10" db="EMBL/GenBank/DDBJ databases">
        <title>Genome assembly of Pristionchus species.</title>
        <authorList>
            <person name="Yoshida K."/>
            <person name="Sommer R.J."/>
        </authorList>
    </citation>
    <scope>NUCLEOTIDE SEQUENCE [LARGE SCALE GENOMIC DNA]</scope>
    <source>
        <strain evidence="2">RS5460</strain>
    </source>
</reference>
<name>A0AAN5C6Q2_9BILA</name>
<keyword evidence="2" id="KW-1185">Reference proteome</keyword>
<feature type="non-terminal residue" evidence="1">
    <location>
        <position position="1"/>
    </location>
</feature>
<feature type="non-terminal residue" evidence="1">
    <location>
        <position position="93"/>
    </location>
</feature>
<comment type="caution">
    <text evidence="1">The sequence shown here is derived from an EMBL/GenBank/DDBJ whole genome shotgun (WGS) entry which is preliminary data.</text>
</comment>